<dbReference type="AlphaFoldDB" id="A0A9Q0QQG4"/>
<sequence>MHWSQIHFKRSWSQRSNTQGSTYTSSRKKSSTEKEDVTPNGTPDNHGSIIQCRIYNKFRHRALKCWSRFNNNFQAEDVPQALAALHFSDTPPKNEWFLDTGATAHITSSAVILSHATPYHGSDSVMVGNVLSIQKNLLSVPLNLHRISVGILLFRGSTSRLEKKKINQV</sequence>
<gene>
    <name evidence="2" type="ORF">NE237_014801</name>
</gene>
<organism evidence="2 3">
    <name type="scientific">Protea cynaroides</name>
    <dbReference type="NCBI Taxonomy" id="273540"/>
    <lineage>
        <taxon>Eukaryota</taxon>
        <taxon>Viridiplantae</taxon>
        <taxon>Streptophyta</taxon>
        <taxon>Embryophyta</taxon>
        <taxon>Tracheophyta</taxon>
        <taxon>Spermatophyta</taxon>
        <taxon>Magnoliopsida</taxon>
        <taxon>Proteales</taxon>
        <taxon>Proteaceae</taxon>
        <taxon>Protea</taxon>
    </lineage>
</organism>
<dbReference type="OrthoDB" id="695165at2759"/>
<dbReference type="Proteomes" id="UP001141806">
    <property type="component" value="Unassembled WGS sequence"/>
</dbReference>
<evidence type="ECO:0000313" key="3">
    <source>
        <dbReference type="Proteomes" id="UP001141806"/>
    </source>
</evidence>
<keyword evidence="3" id="KW-1185">Reference proteome</keyword>
<name>A0A9Q0QQG4_9MAGN</name>
<protein>
    <submittedName>
        <fullName evidence="2">Uncharacterized protein</fullName>
    </submittedName>
</protein>
<accession>A0A9Q0QQG4</accession>
<proteinExistence type="predicted"/>
<reference evidence="2" key="1">
    <citation type="journal article" date="2023" name="Plant J.">
        <title>The genome of the king protea, Protea cynaroides.</title>
        <authorList>
            <person name="Chang J."/>
            <person name="Duong T.A."/>
            <person name="Schoeman C."/>
            <person name="Ma X."/>
            <person name="Roodt D."/>
            <person name="Barker N."/>
            <person name="Li Z."/>
            <person name="Van de Peer Y."/>
            <person name="Mizrachi E."/>
        </authorList>
    </citation>
    <scope>NUCLEOTIDE SEQUENCE</scope>
    <source>
        <tissue evidence="2">Young leaves</tissue>
    </source>
</reference>
<dbReference type="EMBL" id="JAMYWD010000006">
    <property type="protein sequence ID" value="KAJ4968100.1"/>
    <property type="molecule type" value="Genomic_DNA"/>
</dbReference>
<evidence type="ECO:0000256" key="1">
    <source>
        <dbReference type="SAM" id="MobiDB-lite"/>
    </source>
</evidence>
<evidence type="ECO:0000313" key="2">
    <source>
        <dbReference type="EMBL" id="KAJ4968100.1"/>
    </source>
</evidence>
<feature type="region of interest" description="Disordered" evidence="1">
    <location>
        <begin position="1"/>
        <end position="44"/>
    </location>
</feature>
<comment type="caution">
    <text evidence="2">The sequence shown here is derived from an EMBL/GenBank/DDBJ whole genome shotgun (WGS) entry which is preliminary data.</text>
</comment>